<keyword evidence="1" id="KW-0472">Membrane</keyword>
<feature type="transmembrane region" description="Helical" evidence="1">
    <location>
        <begin position="6"/>
        <end position="28"/>
    </location>
</feature>
<dbReference type="RefSeq" id="WP_185251139.1">
    <property type="nucleotide sequence ID" value="NZ_JACKXE010000001.1"/>
</dbReference>
<gene>
    <name evidence="2" type="ORF">H5V45_00555</name>
</gene>
<dbReference type="EMBL" id="JACKXE010000001">
    <property type="protein sequence ID" value="MBB6625797.1"/>
    <property type="molecule type" value="Genomic_DNA"/>
</dbReference>
<protein>
    <submittedName>
        <fullName evidence="2">Uncharacterized protein</fullName>
    </submittedName>
</protein>
<accession>A0A7X0V9D0</accession>
<keyword evidence="1" id="KW-0812">Transmembrane</keyword>
<comment type="caution">
    <text evidence="2">The sequence shown here is derived from an EMBL/GenBank/DDBJ whole genome shotgun (WGS) entry which is preliminary data.</text>
</comment>
<evidence type="ECO:0000313" key="2">
    <source>
        <dbReference type="EMBL" id="MBB6625797.1"/>
    </source>
</evidence>
<keyword evidence="1" id="KW-1133">Transmembrane helix</keyword>
<proteinExistence type="predicted"/>
<dbReference type="Proteomes" id="UP000523955">
    <property type="component" value="Unassembled WGS sequence"/>
</dbReference>
<name>A0A7X0V9D0_9ACTN</name>
<dbReference type="AlphaFoldDB" id="A0A7X0V9D0"/>
<reference evidence="2 3" key="1">
    <citation type="submission" date="2020-08" db="EMBL/GenBank/DDBJ databases">
        <authorList>
            <person name="Seo M.-J."/>
        </authorList>
    </citation>
    <scope>NUCLEOTIDE SEQUENCE [LARGE SCALE GENOMIC DNA]</scope>
    <source>
        <strain evidence="2 3">KIGAM211</strain>
    </source>
</reference>
<evidence type="ECO:0000256" key="1">
    <source>
        <dbReference type="SAM" id="Phobius"/>
    </source>
</evidence>
<sequence>MQTLGDLAFTAALAGAPLLVLTTCIMLLSSPQPRWVTFSTASLGVASGVGFVAYWFLWGRSFDLVDAERPDSPALELGQLAAAATFAVAGAGVVALWCGRRLSARKRRTAALTTYRR</sequence>
<feature type="transmembrane region" description="Helical" evidence="1">
    <location>
        <begin position="77"/>
        <end position="98"/>
    </location>
</feature>
<feature type="transmembrane region" description="Helical" evidence="1">
    <location>
        <begin position="35"/>
        <end position="57"/>
    </location>
</feature>
<evidence type="ECO:0000313" key="3">
    <source>
        <dbReference type="Proteomes" id="UP000523955"/>
    </source>
</evidence>
<organism evidence="2 3">
    <name type="scientific">Nocardioides luti</name>
    <dbReference type="NCBI Taxonomy" id="2761101"/>
    <lineage>
        <taxon>Bacteria</taxon>
        <taxon>Bacillati</taxon>
        <taxon>Actinomycetota</taxon>
        <taxon>Actinomycetes</taxon>
        <taxon>Propionibacteriales</taxon>
        <taxon>Nocardioidaceae</taxon>
        <taxon>Nocardioides</taxon>
    </lineage>
</organism>
<keyword evidence="3" id="KW-1185">Reference proteome</keyword>